<keyword evidence="3" id="KW-1185">Reference proteome</keyword>
<reference evidence="2" key="1">
    <citation type="submission" date="2019-11" db="EMBL/GenBank/DDBJ databases">
        <title>Leishmania tarentolae CDS.</title>
        <authorList>
            <person name="Goto Y."/>
            <person name="Yamagishi J."/>
        </authorList>
    </citation>
    <scope>NUCLEOTIDE SEQUENCE [LARGE SCALE GENOMIC DNA]</scope>
    <source>
        <strain evidence="2">Parrot Tar II</strain>
    </source>
</reference>
<dbReference type="VEuPathDB" id="TriTrypDB:LtaPh_2610300"/>
<dbReference type="AlphaFoldDB" id="A0A640KJQ9"/>
<evidence type="ECO:0000313" key="3">
    <source>
        <dbReference type="Proteomes" id="UP000419144"/>
    </source>
</evidence>
<keyword evidence="1" id="KW-0472">Membrane</keyword>
<dbReference type="EMBL" id="BLBS01000035">
    <property type="protein sequence ID" value="GET89471.1"/>
    <property type="molecule type" value="Genomic_DNA"/>
</dbReference>
<keyword evidence="1" id="KW-1133">Transmembrane helix</keyword>
<gene>
    <name evidence="2" type="ORF">LtaPh_2610300</name>
</gene>
<organism evidence="2 3">
    <name type="scientific">Leishmania tarentolae</name>
    <name type="common">Sauroleishmania tarentolae</name>
    <dbReference type="NCBI Taxonomy" id="5689"/>
    <lineage>
        <taxon>Eukaryota</taxon>
        <taxon>Discoba</taxon>
        <taxon>Euglenozoa</taxon>
        <taxon>Kinetoplastea</taxon>
        <taxon>Metakinetoplastina</taxon>
        <taxon>Trypanosomatida</taxon>
        <taxon>Trypanosomatidae</taxon>
        <taxon>Leishmaniinae</taxon>
        <taxon>Leishmania</taxon>
        <taxon>lizard Leishmania</taxon>
    </lineage>
</organism>
<dbReference type="OrthoDB" id="275747at2759"/>
<name>A0A640KJQ9_LEITA</name>
<protein>
    <submittedName>
        <fullName evidence="2">Uncharacterized protein</fullName>
    </submittedName>
</protein>
<comment type="caution">
    <text evidence="2">The sequence shown here is derived from an EMBL/GenBank/DDBJ whole genome shotgun (WGS) entry which is preliminary data.</text>
</comment>
<sequence length="200" mass="22470">MRPLFFIISHRISLPTRLVLSFFLHHGSIRLCAALAALEPPIQHAPQVYSTLANASPAPAALATSLILQCPFAVMLRRTSASLFRRTPVRLSGGELYHPPKLEDIPPSSATKGFFGAYNGGLAMARLIDIKWMMNRSVELGREYYISAPTLYLFLWMFCWKGFVIMRYGDGKPPRHVDWNTEEAGYLPQGFEQTKVTKAI</sequence>
<evidence type="ECO:0000256" key="1">
    <source>
        <dbReference type="SAM" id="Phobius"/>
    </source>
</evidence>
<feature type="transmembrane region" description="Helical" evidence="1">
    <location>
        <begin position="144"/>
        <end position="166"/>
    </location>
</feature>
<accession>A0A640KJQ9</accession>
<keyword evidence="1" id="KW-0812">Transmembrane</keyword>
<proteinExistence type="predicted"/>
<evidence type="ECO:0000313" key="2">
    <source>
        <dbReference type="EMBL" id="GET89471.1"/>
    </source>
</evidence>
<dbReference type="Proteomes" id="UP000419144">
    <property type="component" value="Unassembled WGS sequence"/>
</dbReference>